<name>A0A6G1LLX7_9PEZI</name>
<dbReference type="Gene3D" id="3.40.50.300">
    <property type="entry name" value="P-loop containing nucleotide triphosphate hydrolases"/>
    <property type="match status" value="1"/>
</dbReference>
<gene>
    <name evidence="1" type="ORF">EJ03DRAFT_71655</name>
</gene>
<dbReference type="Proteomes" id="UP000799436">
    <property type="component" value="Unassembled WGS sequence"/>
</dbReference>
<accession>A0A6G1LLX7</accession>
<keyword evidence="2" id="KW-1185">Reference proteome</keyword>
<reference evidence="1" key="1">
    <citation type="journal article" date="2020" name="Stud. Mycol.">
        <title>101 Dothideomycetes genomes: a test case for predicting lifestyles and emergence of pathogens.</title>
        <authorList>
            <person name="Haridas S."/>
            <person name="Albert R."/>
            <person name="Binder M."/>
            <person name="Bloem J."/>
            <person name="Labutti K."/>
            <person name="Salamov A."/>
            <person name="Andreopoulos B."/>
            <person name="Baker S."/>
            <person name="Barry K."/>
            <person name="Bills G."/>
            <person name="Bluhm B."/>
            <person name="Cannon C."/>
            <person name="Castanera R."/>
            <person name="Culley D."/>
            <person name="Daum C."/>
            <person name="Ezra D."/>
            <person name="Gonzalez J."/>
            <person name="Henrissat B."/>
            <person name="Kuo A."/>
            <person name="Liang C."/>
            <person name="Lipzen A."/>
            <person name="Lutzoni F."/>
            <person name="Magnuson J."/>
            <person name="Mondo S."/>
            <person name="Nolan M."/>
            <person name="Ohm R."/>
            <person name="Pangilinan J."/>
            <person name="Park H.-J."/>
            <person name="Ramirez L."/>
            <person name="Alfaro M."/>
            <person name="Sun H."/>
            <person name="Tritt A."/>
            <person name="Yoshinaga Y."/>
            <person name="Zwiers L.-H."/>
            <person name="Turgeon B."/>
            <person name="Goodwin S."/>
            <person name="Spatafora J."/>
            <person name="Crous P."/>
            <person name="Grigoriev I."/>
        </authorList>
    </citation>
    <scope>NUCLEOTIDE SEQUENCE</scope>
    <source>
        <strain evidence="1">CBS 116005</strain>
    </source>
</reference>
<organism evidence="1 2">
    <name type="scientific">Teratosphaeria nubilosa</name>
    <dbReference type="NCBI Taxonomy" id="161662"/>
    <lineage>
        <taxon>Eukaryota</taxon>
        <taxon>Fungi</taxon>
        <taxon>Dikarya</taxon>
        <taxon>Ascomycota</taxon>
        <taxon>Pezizomycotina</taxon>
        <taxon>Dothideomycetes</taxon>
        <taxon>Dothideomycetidae</taxon>
        <taxon>Mycosphaerellales</taxon>
        <taxon>Teratosphaeriaceae</taxon>
        <taxon>Teratosphaeria</taxon>
    </lineage>
</organism>
<dbReference type="Pfam" id="PF17784">
    <property type="entry name" value="Sulfotransfer_4"/>
    <property type="match status" value="1"/>
</dbReference>
<dbReference type="OrthoDB" id="408152at2759"/>
<dbReference type="EMBL" id="ML995809">
    <property type="protein sequence ID" value="KAF2773907.1"/>
    <property type="molecule type" value="Genomic_DNA"/>
</dbReference>
<sequence length="107" mass="12514">MEFHAMLELEAMIERLEKCHRILSNMLRPGNVSRRTRSGERIMPVLPVNLPCVLFARQLAEAYPDAKIMWSNPPKTCDRWYQSCCETIAAVRDDWTRCAWSLRGMRS</sequence>
<protein>
    <submittedName>
        <fullName evidence="1">Uncharacterized protein</fullName>
    </submittedName>
</protein>
<dbReference type="InterPro" id="IPR040632">
    <property type="entry name" value="Sulfotransfer_4"/>
</dbReference>
<evidence type="ECO:0000313" key="1">
    <source>
        <dbReference type="EMBL" id="KAF2773907.1"/>
    </source>
</evidence>
<evidence type="ECO:0000313" key="2">
    <source>
        <dbReference type="Proteomes" id="UP000799436"/>
    </source>
</evidence>
<dbReference type="InterPro" id="IPR027417">
    <property type="entry name" value="P-loop_NTPase"/>
</dbReference>
<proteinExistence type="predicted"/>
<dbReference type="AlphaFoldDB" id="A0A6G1LLX7"/>